<reference evidence="2 3" key="1">
    <citation type="journal article" date="2010" name="Nature">
        <title>Genome sequence of the palaeopolyploid soybean.</title>
        <authorList>
            <person name="Schmutz J."/>
            <person name="Cannon S.B."/>
            <person name="Schlueter J."/>
            <person name="Ma J."/>
            <person name="Mitros T."/>
            <person name="Nelson W."/>
            <person name="Hyten D.L."/>
            <person name="Song Q."/>
            <person name="Thelen J.J."/>
            <person name="Cheng J."/>
            <person name="Xu D."/>
            <person name="Hellsten U."/>
            <person name="May G.D."/>
            <person name="Yu Y."/>
            <person name="Sakurai T."/>
            <person name="Umezawa T."/>
            <person name="Bhattacharyya M.K."/>
            <person name="Sandhu D."/>
            <person name="Valliyodan B."/>
            <person name="Lindquist E."/>
            <person name="Peto M."/>
            <person name="Grant D."/>
            <person name="Shu S."/>
            <person name="Goodstein D."/>
            <person name="Barry K."/>
            <person name="Futrell-Griggs M."/>
            <person name="Abernathy B."/>
            <person name="Du J."/>
            <person name="Tian Z."/>
            <person name="Zhu L."/>
            <person name="Gill N."/>
            <person name="Joshi T."/>
            <person name="Libault M."/>
            <person name="Sethuraman A."/>
            <person name="Zhang X.-C."/>
            <person name="Shinozaki K."/>
            <person name="Nguyen H.T."/>
            <person name="Wing R.A."/>
            <person name="Cregan P."/>
            <person name="Specht J."/>
            <person name="Grimwood J."/>
            <person name="Rokhsar D."/>
            <person name="Stacey G."/>
            <person name="Shoemaker R.C."/>
            <person name="Jackson S.A."/>
        </authorList>
    </citation>
    <scope>NUCLEOTIDE SEQUENCE</scope>
    <source>
        <strain evidence="3">cv. Williams 82</strain>
        <tissue evidence="2">Callus</tissue>
    </source>
</reference>
<gene>
    <name evidence="2" type="ORF">GLYMA_16G057800</name>
</gene>
<evidence type="ECO:0000256" key="1">
    <source>
        <dbReference type="SAM" id="SignalP"/>
    </source>
</evidence>
<evidence type="ECO:0000313" key="2">
    <source>
        <dbReference type="EMBL" id="KRH06958.1"/>
    </source>
</evidence>
<evidence type="ECO:0008006" key="5">
    <source>
        <dbReference type="Google" id="ProtNLM"/>
    </source>
</evidence>
<dbReference type="EnsemblPlants" id="KRH06958">
    <property type="protein sequence ID" value="KRH06958"/>
    <property type="gene ID" value="GLYMA_16G057800"/>
</dbReference>
<dbReference type="Proteomes" id="UP000008827">
    <property type="component" value="Chromosome 16"/>
</dbReference>
<keyword evidence="1" id="KW-0732">Signal</keyword>
<dbReference type="Gramene" id="KRH06958">
    <property type="protein sequence ID" value="KRH06958"/>
    <property type="gene ID" value="GLYMA_16G057800"/>
</dbReference>
<organism evidence="2">
    <name type="scientific">Glycine max</name>
    <name type="common">Soybean</name>
    <name type="synonym">Glycine hispida</name>
    <dbReference type="NCBI Taxonomy" id="3847"/>
    <lineage>
        <taxon>Eukaryota</taxon>
        <taxon>Viridiplantae</taxon>
        <taxon>Streptophyta</taxon>
        <taxon>Embryophyta</taxon>
        <taxon>Tracheophyta</taxon>
        <taxon>Spermatophyta</taxon>
        <taxon>Magnoliopsida</taxon>
        <taxon>eudicotyledons</taxon>
        <taxon>Gunneridae</taxon>
        <taxon>Pentapetalae</taxon>
        <taxon>rosids</taxon>
        <taxon>fabids</taxon>
        <taxon>Fabales</taxon>
        <taxon>Fabaceae</taxon>
        <taxon>Papilionoideae</taxon>
        <taxon>50 kb inversion clade</taxon>
        <taxon>NPAAA clade</taxon>
        <taxon>indigoferoid/millettioid clade</taxon>
        <taxon>Phaseoleae</taxon>
        <taxon>Glycine</taxon>
        <taxon>Glycine subgen. Soja</taxon>
    </lineage>
</organism>
<reference evidence="3" key="2">
    <citation type="submission" date="2018-02" db="UniProtKB">
        <authorList>
            <consortium name="EnsemblPlants"/>
        </authorList>
    </citation>
    <scope>IDENTIFICATION</scope>
    <source>
        <strain evidence="3">Williams 82</strain>
    </source>
</reference>
<sequence>MCLFCLLYCKFCFFNVVSRHIKLTTKGIVISIRKSIYAYKFMYYQDVDVIKKITRNQNGRRLYQCGRGIEEEGLRNIHFNFHLDN</sequence>
<dbReference type="InParanoid" id="A0A0R0FM20"/>
<keyword evidence="4" id="KW-1185">Reference proteome</keyword>
<dbReference type="EMBL" id="CM000849">
    <property type="protein sequence ID" value="KRH06958.1"/>
    <property type="molecule type" value="Genomic_DNA"/>
</dbReference>
<proteinExistence type="predicted"/>
<name>A0A0R0FM20_SOYBN</name>
<feature type="signal peptide" evidence="1">
    <location>
        <begin position="1"/>
        <end position="18"/>
    </location>
</feature>
<accession>A0A0R0FM20</accession>
<evidence type="ECO:0000313" key="4">
    <source>
        <dbReference type="Proteomes" id="UP000008827"/>
    </source>
</evidence>
<protein>
    <recommendedName>
        <fullName evidence="5">Secreted protein</fullName>
    </recommendedName>
</protein>
<reference evidence="2" key="3">
    <citation type="submission" date="2018-07" db="EMBL/GenBank/DDBJ databases">
        <title>WGS assembly of Glycine max.</title>
        <authorList>
            <person name="Schmutz J."/>
            <person name="Cannon S."/>
            <person name="Schlueter J."/>
            <person name="Ma J."/>
            <person name="Mitros T."/>
            <person name="Nelson W."/>
            <person name="Hyten D."/>
            <person name="Song Q."/>
            <person name="Thelen J."/>
            <person name="Cheng J."/>
            <person name="Xu D."/>
            <person name="Hellsten U."/>
            <person name="May G."/>
            <person name="Yu Y."/>
            <person name="Sakurai T."/>
            <person name="Umezawa T."/>
            <person name="Bhattacharyya M."/>
            <person name="Sandhu D."/>
            <person name="Valliyodan B."/>
            <person name="Lindquist E."/>
            <person name="Peto M."/>
            <person name="Grant D."/>
            <person name="Shu S."/>
            <person name="Goodstein D."/>
            <person name="Barry K."/>
            <person name="Futrell-Griggs M."/>
            <person name="Abernathy B."/>
            <person name="Du J."/>
            <person name="Tian Z."/>
            <person name="Zhu L."/>
            <person name="Gill N."/>
            <person name="Joshi T."/>
            <person name="Libault M."/>
            <person name="Sethuraman A."/>
            <person name="Zhang X."/>
            <person name="Shinozaki K."/>
            <person name="Nguyen H."/>
            <person name="Wing R."/>
            <person name="Cregan P."/>
            <person name="Specht J."/>
            <person name="Grimwood J."/>
            <person name="Rokhsar D."/>
            <person name="Stacey G."/>
            <person name="Shoemaker R."/>
            <person name="Jackson S."/>
        </authorList>
    </citation>
    <scope>NUCLEOTIDE SEQUENCE</scope>
    <source>
        <tissue evidence="2">Callus</tissue>
    </source>
</reference>
<dbReference type="AlphaFoldDB" id="A0A0R0FM20"/>
<feature type="chain" id="PRO_5014521042" description="Secreted protein" evidence="1">
    <location>
        <begin position="19"/>
        <end position="85"/>
    </location>
</feature>
<evidence type="ECO:0000313" key="3">
    <source>
        <dbReference type="EnsemblPlants" id="KRH06958"/>
    </source>
</evidence>